<evidence type="ECO:0000259" key="3">
    <source>
        <dbReference type="Pfam" id="PF13290"/>
    </source>
</evidence>
<dbReference type="EMBL" id="JBBMFC010000004">
    <property type="protein sequence ID" value="MEQ2577918.1"/>
    <property type="molecule type" value="Genomic_DNA"/>
</dbReference>
<keyword evidence="5" id="KW-1185">Reference proteome</keyword>
<name>A0ABV1HZ19_9FIRM</name>
<feature type="transmembrane region" description="Helical" evidence="2">
    <location>
        <begin position="73"/>
        <end position="92"/>
    </location>
</feature>
<evidence type="ECO:0000256" key="1">
    <source>
        <dbReference type="SAM" id="MobiDB-lite"/>
    </source>
</evidence>
<feature type="domain" description="GH29D-like beta-sandwich" evidence="3">
    <location>
        <begin position="209"/>
        <end position="272"/>
    </location>
</feature>
<comment type="caution">
    <text evidence="4">The sequence shown here is derived from an EMBL/GenBank/DDBJ whole genome shotgun (WGS) entry which is preliminary data.</text>
</comment>
<evidence type="ECO:0000313" key="5">
    <source>
        <dbReference type="Proteomes" id="UP001470288"/>
    </source>
</evidence>
<sequence length="316" mass="34573">MKCPKCGADIPEGKFYCEKCGEALQIVPDYNPAEDITIGEEDNNIQNKDSSDASSGEQRSDRKQRFFYLLKKYGPFALVLSIAGIITYWTSYQSTFHQDAVTEVAEELESETEQLLEVPSLSLPPGTYGDSIDLVISHDQRSQGLIYYTMDGSTPGEASKIYNQPVHIDEGTTVIRAVFISNDGLRSEEAGGTYKIVLDYPSEPQFSVNGGDYDSGFYVTITADRESTVYYTTNGEEPDVYSKVYREPIYINPGLTVLQAVAVNKEGRASGIMEEIYNVAETEAPEDGTGAAEPGTETVPTGELPVQTDPAAVPVQ</sequence>
<feature type="region of interest" description="Disordered" evidence="1">
    <location>
        <begin position="38"/>
        <end position="58"/>
    </location>
</feature>
<accession>A0ABV1HZ19</accession>
<organism evidence="4 5">
    <name type="scientific">Hominiventricola aquisgranensis</name>
    <dbReference type="NCBI Taxonomy" id="3133164"/>
    <lineage>
        <taxon>Bacteria</taxon>
        <taxon>Bacillati</taxon>
        <taxon>Bacillota</taxon>
        <taxon>Clostridia</taxon>
        <taxon>Lachnospirales</taxon>
        <taxon>Lachnospiraceae</taxon>
        <taxon>Hominiventricola</taxon>
    </lineage>
</organism>
<feature type="compositionally biased region" description="Polar residues" evidence="1">
    <location>
        <begin position="44"/>
        <end position="57"/>
    </location>
</feature>
<proteinExistence type="predicted"/>
<feature type="domain" description="GH29D-like beta-sandwich" evidence="3">
    <location>
        <begin position="124"/>
        <end position="187"/>
    </location>
</feature>
<keyword evidence="2" id="KW-1133">Transmembrane helix</keyword>
<dbReference type="RefSeq" id="WP_118438342.1">
    <property type="nucleotide sequence ID" value="NZ_JBBMFC010000004.1"/>
</dbReference>
<dbReference type="Pfam" id="PF13290">
    <property type="entry name" value="CHB_HEX_C_1"/>
    <property type="match status" value="2"/>
</dbReference>
<gene>
    <name evidence="4" type="ORF">WMO62_03550</name>
</gene>
<keyword evidence="2" id="KW-0812">Transmembrane</keyword>
<evidence type="ECO:0000313" key="4">
    <source>
        <dbReference type="EMBL" id="MEQ2577918.1"/>
    </source>
</evidence>
<dbReference type="InterPro" id="IPR059177">
    <property type="entry name" value="GH29D-like_dom"/>
</dbReference>
<protein>
    <submittedName>
        <fullName evidence="4">Chitobiase/beta-hexosaminidase C-terminal domain-containing protein</fullName>
    </submittedName>
</protein>
<keyword evidence="2" id="KW-0472">Membrane</keyword>
<evidence type="ECO:0000256" key="2">
    <source>
        <dbReference type="SAM" id="Phobius"/>
    </source>
</evidence>
<feature type="region of interest" description="Disordered" evidence="1">
    <location>
        <begin position="283"/>
        <end position="316"/>
    </location>
</feature>
<dbReference type="Proteomes" id="UP001470288">
    <property type="component" value="Unassembled WGS sequence"/>
</dbReference>
<reference evidence="4 5" key="1">
    <citation type="submission" date="2024-03" db="EMBL/GenBank/DDBJ databases">
        <title>Human intestinal bacterial collection.</title>
        <authorList>
            <person name="Pauvert C."/>
            <person name="Hitch T.C.A."/>
            <person name="Clavel T."/>
        </authorList>
    </citation>
    <scope>NUCLEOTIDE SEQUENCE [LARGE SCALE GENOMIC DNA]</scope>
    <source>
        <strain evidence="4 5">CLA-AA-H78B</strain>
    </source>
</reference>